<dbReference type="RefSeq" id="WP_367622907.1">
    <property type="nucleotide sequence ID" value="NZ_JBFNQD010000001.1"/>
</dbReference>
<evidence type="ECO:0000313" key="2">
    <source>
        <dbReference type="Proteomes" id="UP001555786"/>
    </source>
</evidence>
<dbReference type="EMBL" id="JBFNQD010000001">
    <property type="protein sequence ID" value="MEW9304549.1"/>
    <property type="molecule type" value="Genomic_DNA"/>
</dbReference>
<reference evidence="1 2" key="1">
    <citation type="submission" date="2024-07" db="EMBL/GenBank/DDBJ databases">
        <title>Description of Labrys sedimenti sp. nov., isolated from a diclofenac-degrading enrichment culture.</title>
        <authorList>
            <person name="Tancsics A."/>
            <person name="Csepanyi A."/>
        </authorList>
    </citation>
    <scope>NUCLEOTIDE SEQUENCE [LARGE SCALE GENOMIC DNA]</scope>
    <source>
        <strain evidence="1 2">LMG 23578</strain>
    </source>
</reference>
<dbReference type="Proteomes" id="UP001555786">
    <property type="component" value="Unassembled WGS sequence"/>
</dbReference>
<sequence length="118" mass="12815">MSFLYPRTIAITRPVENLAVGIQPYSGVQQATETPIVSGIPASVQAASGSARPRGGDLPASPPAPIQWNIFIPRGKVAKDVIQDRDIVTDDLGDRYQVSAAYWNSMGWKLLTIRLEAH</sequence>
<evidence type="ECO:0008006" key="3">
    <source>
        <dbReference type="Google" id="ProtNLM"/>
    </source>
</evidence>
<proteinExistence type="predicted"/>
<gene>
    <name evidence="1" type="ORF">ABXS05_03300</name>
</gene>
<comment type="caution">
    <text evidence="1">The sequence shown here is derived from an EMBL/GenBank/DDBJ whole genome shotgun (WGS) entry which is preliminary data.</text>
</comment>
<protein>
    <recommendedName>
        <fullName evidence="3">Head-tail adaptor protein</fullName>
    </recommendedName>
</protein>
<name>A0ABV3PGS8_9HYPH</name>
<evidence type="ECO:0000313" key="1">
    <source>
        <dbReference type="EMBL" id="MEW9304549.1"/>
    </source>
</evidence>
<keyword evidence="2" id="KW-1185">Reference proteome</keyword>
<organism evidence="1 2">
    <name type="scientific">Labrys neptuniae</name>
    <dbReference type="NCBI Taxonomy" id="376174"/>
    <lineage>
        <taxon>Bacteria</taxon>
        <taxon>Pseudomonadati</taxon>
        <taxon>Pseudomonadota</taxon>
        <taxon>Alphaproteobacteria</taxon>
        <taxon>Hyphomicrobiales</taxon>
        <taxon>Xanthobacteraceae</taxon>
        <taxon>Labrys</taxon>
    </lineage>
</organism>
<accession>A0ABV3PGS8</accession>